<sequence length="114" mass="12105">MLGSSYYPKAAVKVDEGIDESNSVEGFLSEETGDVQGAKDDGDHINVREDVSVHSGNVLQRAVLADDLEGLAPGENHGDDGVALLSQVENSFNVTRSINGAELHMLEAELPNVQ</sequence>
<gene>
    <name evidence="1" type="ORF">LOK49_LG11G02571</name>
</gene>
<proteinExistence type="predicted"/>
<comment type="caution">
    <text evidence="1">The sequence shown here is derived from an EMBL/GenBank/DDBJ whole genome shotgun (WGS) entry which is preliminary data.</text>
</comment>
<organism evidence="1 2">
    <name type="scientific">Camellia lanceoleosa</name>
    <dbReference type="NCBI Taxonomy" id="1840588"/>
    <lineage>
        <taxon>Eukaryota</taxon>
        <taxon>Viridiplantae</taxon>
        <taxon>Streptophyta</taxon>
        <taxon>Embryophyta</taxon>
        <taxon>Tracheophyta</taxon>
        <taxon>Spermatophyta</taxon>
        <taxon>Magnoliopsida</taxon>
        <taxon>eudicotyledons</taxon>
        <taxon>Gunneridae</taxon>
        <taxon>Pentapetalae</taxon>
        <taxon>asterids</taxon>
        <taxon>Ericales</taxon>
        <taxon>Theaceae</taxon>
        <taxon>Camellia</taxon>
    </lineage>
</organism>
<dbReference type="Proteomes" id="UP001060215">
    <property type="component" value="Chromosome 12"/>
</dbReference>
<accession>A0ACC0FZD2</accession>
<reference evidence="1 2" key="1">
    <citation type="journal article" date="2022" name="Plant J.">
        <title>Chromosome-level genome of Camellia lanceoleosa provides a valuable resource for understanding genome evolution and self-incompatibility.</title>
        <authorList>
            <person name="Gong W."/>
            <person name="Xiao S."/>
            <person name="Wang L."/>
            <person name="Liao Z."/>
            <person name="Chang Y."/>
            <person name="Mo W."/>
            <person name="Hu G."/>
            <person name="Li W."/>
            <person name="Zhao G."/>
            <person name="Zhu H."/>
            <person name="Hu X."/>
            <person name="Ji K."/>
            <person name="Xiang X."/>
            <person name="Song Q."/>
            <person name="Yuan D."/>
            <person name="Jin S."/>
            <person name="Zhang L."/>
        </authorList>
    </citation>
    <scope>NUCLEOTIDE SEQUENCE [LARGE SCALE GENOMIC DNA]</scope>
    <source>
        <strain evidence="1">SQ_2022a</strain>
    </source>
</reference>
<evidence type="ECO:0000313" key="2">
    <source>
        <dbReference type="Proteomes" id="UP001060215"/>
    </source>
</evidence>
<protein>
    <submittedName>
        <fullName evidence="1">Uncharacterized protein</fullName>
    </submittedName>
</protein>
<name>A0ACC0FZD2_9ERIC</name>
<keyword evidence="2" id="KW-1185">Reference proteome</keyword>
<dbReference type="EMBL" id="CM045769">
    <property type="protein sequence ID" value="KAI7993457.1"/>
    <property type="molecule type" value="Genomic_DNA"/>
</dbReference>
<evidence type="ECO:0000313" key="1">
    <source>
        <dbReference type="EMBL" id="KAI7993457.1"/>
    </source>
</evidence>